<dbReference type="InterPro" id="IPR001173">
    <property type="entry name" value="Glyco_trans_2-like"/>
</dbReference>
<reference evidence="5 6" key="1">
    <citation type="submission" date="2024-06" db="EMBL/GenBank/DDBJ databases">
        <title>Novosphingobium rhizovicinus M1R2S20.</title>
        <authorList>
            <person name="Sun J.-Q."/>
        </authorList>
    </citation>
    <scope>NUCLEOTIDE SEQUENCE [LARGE SCALE GENOMIC DNA]</scope>
    <source>
        <strain evidence="5 6">M1R2S20</strain>
    </source>
</reference>
<gene>
    <name evidence="5" type="ORF">ABUH87_11815</name>
</gene>
<dbReference type="Pfam" id="PF00535">
    <property type="entry name" value="Glycos_transf_2"/>
    <property type="match status" value="1"/>
</dbReference>
<accession>A0ABV3RE98</accession>
<keyword evidence="3 5" id="KW-0808">Transferase</keyword>
<dbReference type="InterPro" id="IPR029044">
    <property type="entry name" value="Nucleotide-diphossugar_trans"/>
</dbReference>
<dbReference type="SUPFAM" id="SSF53448">
    <property type="entry name" value="Nucleotide-diphospho-sugar transferases"/>
    <property type="match status" value="1"/>
</dbReference>
<dbReference type="Proteomes" id="UP001556118">
    <property type="component" value="Unassembled WGS sequence"/>
</dbReference>
<comment type="similarity">
    <text evidence="1">Belongs to the glycosyltransferase 2 family.</text>
</comment>
<evidence type="ECO:0000256" key="3">
    <source>
        <dbReference type="ARBA" id="ARBA00022679"/>
    </source>
</evidence>
<evidence type="ECO:0000259" key="4">
    <source>
        <dbReference type="Pfam" id="PF00535"/>
    </source>
</evidence>
<comment type="caution">
    <text evidence="5">The sequence shown here is derived from an EMBL/GenBank/DDBJ whole genome shotgun (WGS) entry which is preliminary data.</text>
</comment>
<evidence type="ECO:0000313" key="5">
    <source>
        <dbReference type="EMBL" id="MEW9855830.1"/>
    </source>
</evidence>
<organism evidence="5 6">
    <name type="scientific">Novosphingobium rhizovicinum</name>
    <dbReference type="NCBI Taxonomy" id="3228928"/>
    <lineage>
        <taxon>Bacteria</taxon>
        <taxon>Pseudomonadati</taxon>
        <taxon>Pseudomonadota</taxon>
        <taxon>Alphaproteobacteria</taxon>
        <taxon>Sphingomonadales</taxon>
        <taxon>Sphingomonadaceae</taxon>
        <taxon>Novosphingobium</taxon>
    </lineage>
</organism>
<dbReference type="EC" id="2.4.-.-" evidence="5"/>
<dbReference type="EMBL" id="JBFNXR010000047">
    <property type="protein sequence ID" value="MEW9855830.1"/>
    <property type="molecule type" value="Genomic_DNA"/>
</dbReference>
<keyword evidence="2 5" id="KW-0328">Glycosyltransferase</keyword>
<feature type="domain" description="Glycosyltransferase 2-like" evidence="4">
    <location>
        <begin position="7"/>
        <end position="168"/>
    </location>
</feature>
<sequence length="333" mass="36915">MTGPAISVAMSVYNGERFLPEAIESVLDQTFSDFEFLIVDDGSGDATASILRDYEARDSRVRAIVRENRGLVASLNELLSCASAPIIARMDADDICRPERFDRQFAFLTNNPDHGVVGSWSEDIGEDGAPLFRTGDDHPLTHEDVLSAIAQGRHVICHPAAMFRREVVLSVGGYHAAFRHCEDYDLWLRLASVTKLANLPERLLRYRRYDGQVSTRHATEQQIGTAVAQLAWQERQAGRPDPTACLSHLPAIDELDALFGKEGISRRVGEQVALALIYSAAAMRGQGFDLLVQHLRDGGRRHGMWRTVLRLLRFGEPARALRLAMTLAAAPAR</sequence>
<dbReference type="PANTHER" id="PTHR43685">
    <property type="entry name" value="GLYCOSYLTRANSFERASE"/>
    <property type="match status" value="1"/>
</dbReference>
<proteinExistence type="inferred from homology"/>
<keyword evidence="6" id="KW-1185">Reference proteome</keyword>
<dbReference type="GO" id="GO:0016757">
    <property type="term" value="F:glycosyltransferase activity"/>
    <property type="evidence" value="ECO:0007669"/>
    <property type="project" value="UniProtKB-KW"/>
</dbReference>
<dbReference type="PANTHER" id="PTHR43685:SF5">
    <property type="entry name" value="GLYCOSYLTRANSFERASE EPSE-RELATED"/>
    <property type="match status" value="1"/>
</dbReference>
<evidence type="ECO:0000256" key="2">
    <source>
        <dbReference type="ARBA" id="ARBA00022676"/>
    </source>
</evidence>
<evidence type="ECO:0000313" key="6">
    <source>
        <dbReference type="Proteomes" id="UP001556118"/>
    </source>
</evidence>
<name>A0ABV3RE98_9SPHN</name>
<evidence type="ECO:0000256" key="1">
    <source>
        <dbReference type="ARBA" id="ARBA00006739"/>
    </source>
</evidence>
<dbReference type="InterPro" id="IPR050834">
    <property type="entry name" value="Glycosyltransf_2"/>
</dbReference>
<protein>
    <submittedName>
        <fullName evidence="5">Glycosyltransferase</fullName>
        <ecNumber evidence="5">2.4.-.-</ecNumber>
    </submittedName>
</protein>
<dbReference type="Gene3D" id="3.90.550.10">
    <property type="entry name" value="Spore Coat Polysaccharide Biosynthesis Protein SpsA, Chain A"/>
    <property type="match status" value="1"/>
</dbReference>
<dbReference type="RefSeq" id="WP_367773846.1">
    <property type="nucleotide sequence ID" value="NZ_JBFNXR010000047.1"/>
</dbReference>